<feature type="transmembrane region" description="Helical" evidence="5">
    <location>
        <begin position="98"/>
        <end position="116"/>
    </location>
</feature>
<evidence type="ECO:0000259" key="6">
    <source>
        <dbReference type="PROSITE" id="PS50850"/>
    </source>
</evidence>
<dbReference type="SUPFAM" id="SSF103473">
    <property type="entry name" value="MFS general substrate transporter"/>
    <property type="match status" value="1"/>
</dbReference>
<reference evidence="7" key="1">
    <citation type="submission" date="2020-10" db="EMBL/GenBank/DDBJ databases">
        <authorList>
            <person name="Kikuchi T."/>
        </authorList>
    </citation>
    <scope>NUCLEOTIDE SEQUENCE</scope>
    <source>
        <strain evidence="7">NKZ352</strain>
    </source>
</reference>
<keyword evidence="8" id="KW-1185">Reference proteome</keyword>
<keyword evidence="3 5" id="KW-1133">Transmembrane helix</keyword>
<feature type="transmembrane region" description="Helical" evidence="5">
    <location>
        <begin position="319"/>
        <end position="338"/>
    </location>
</feature>
<dbReference type="EMBL" id="CAJGYM010000013">
    <property type="protein sequence ID" value="CAD6189945.1"/>
    <property type="molecule type" value="Genomic_DNA"/>
</dbReference>
<comment type="subcellular location">
    <subcellularLocation>
        <location evidence="1">Membrane</location>
        <topology evidence="1">Multi-pass membrane protein</topology>
    </subcellularLocation>
</comment>
<dbReference type="PANTHER" id="PTHR24064">
    <property type="entry name" value="SOLUTE CARRIER FAMILY 22 MEMBER"/>
    <property type="match status" value="1"/>
</dbReference>
<feature type="transmembrane region" description="Helical" evidence="5">
    <location>
        <begin position="456"/>
        <end position="476"/>
    </location>
</feature>
<dbReference type="InterPro" id="IPR036259">
    <property type="entry name" value="MFS_trans_sf"/>
</dbReference>
<evidence type="ECO:0000256" key="5">
    <source>
        <dbReference type="SAM" id="Phobius"/>
    </source>
</evidence>
<comment type="caution">
    <text evidence="7">The sequence shown here is derived from an EMBL/GenBank/DDBJ whole genome shotgun (WGS) entry which is preliminary data.</text>
</comment>
<protein>
    <recommendedName>
        <fullName evidence="6">Major facilitator superfamily (MFS) profile domain-containing protein</fullName>
    </recommendedName>
</protein>
<name>A0A8S1H340_9PELO</name>
<dbReference type="Gene3D" id="1.20.1250.20">
    <property type="entry name" value="MFS general substrate transporter like domains"/>
    <property type="match status" value="1"/>
</dbReference>
<evidence type="ECO:0000256" key="2">
    <source>
        <dbReference type="ARBA" id="ARBA00022692"/>
    </source>
</evidence>
<dbReference type="GO" id="GO:0016020">
    <property type="term" value="C:membrane"/>
    <property type="evidence" value="ECO:0007669"/>
    <property type="project" value="UniProtKB-SubCell"/>
</dbReference>
<feature type="transmembrane region" description="Helical" evidence="5">
    <location>
        <begin position="180"/>
        <end position="203"/>
    </location>
</feature>
<feature type="transmembrane region" description="Helical" evidence="5">
    <location>
        <begin position="358"/>
        <end position="377"/>
    </location>
</feature>
<proteinExistence type="predicted"/>
<evidence type="ECO:0000313" key="7">
    <source>
        <dbReference type="EMBL" id="CAD6189945.1"/>
    </source>
</evidence>
<dbReference type="Proteomes" id="UP000835052">
    <property type="component" value="Unassembled WGS sequence"/>
</dbReference>
<dbReference type="Pfam" id="PF00083">
    <property type="entry name" value="Sugar_tr"/>
    <property type="match status" value="1"/>
</dbReference>
<feature type="transmembrane region" description="Helical" evidence="5">
    <location>
        <begin position="156"/>
        <end position="173"/>
    </location>
</feature>
<dbReference type="OrthoDB" id="5296287at2759"/>
<dbReference type="PROSITE" id="PS50850">
    <property type="entry name" value="MFS"/>
    <property type="match status" value="1"/>
</dbReference>
<feature type="transmembrane region" description="Helical" evidence="5">
    <location>
        <begin position="209"/>
        <end position="228"/>
    </location>
</feature>
<gene>
    <name evidence="7" type="ORF">CAUJ_LOCUS5864</name>
</gene>
<feature type="transmembrane region" description="Helical" evidence="5">
    <location>
        <begin position="128"/>
        <end position="150"/>
    </location>
</feature>
<accession>A0A8S1H340</accession>
<evidence type="ECO:0000256" key="1">
    <source>
        <dbReference type="ARBA" id="ARBA00004141"/>
    </source>
</evidence>
<evidence type="ECO:0000256" key="3">
    <source>
        <dbReference type="ARBA" id="ARBA00022989"/>
    </source>
</evidence>
<organism evidence="7 8">
    <name type="scientific">Caenorhabditis auriculariae</name>
    <dbReference type="NCBI Taxonomy" id="2777116"/>
    <lineage>
        <taxon>Eukaryota</taxon>
        <taxon>Metazoa</taxon>
        <taxon>Ecdysozoa</taxon>
        <taxon>Nematoda</taxon>
        <taxon>Chromadorea</taxon>
        <taxon>Rhabditida</taxon>
        <taxon>Rhabditina</taxon>
        <taxon>Rhabditomorpha</taxon>
        <taxon>Rhabditoidea</taxon>
        <taxon>Rhabditidae</taxon>
        <taxon>Peloderinae</taxon>
        <taxon>Caenorhabditis</taxon>
    </lineage>
</organism>
<dbReference type="GO" id="GO:0022857">
    <property type="term" value="F:transmembrane transporter activity"/>
    <property type="evidence" value="ECO:0007669"/>
    <property type="project" value="InterPro"/>
</dbReference>
<keyword evidence="4 5" id="KW-0472">Membrane</keyword>
<dbReference type="InterPro" id="IPR005828">
    <property type="entry name" value="MFS_sugar_transport-like"/>
</dbReference>
<sequence length="507" mass="57045">MRLSSSEDLLVMGRYSFLVCTFTEIAMLSQLSNTMYMVYAGTPPRILSCKNQSFATNEEACQNYETHCNRGKFELESQFEGIVEEFSLHCSGLEIERMGTSIQMIGLVLGCLFFGAISDRFGRKWPMFLCLVMCAILGAISSLTTTFWTFTGVRTVLSFFNGGQSTISVVFLLENVPKSFRMLVSTLISFSPNVIFFGFIAFLCPSWRALAAVVSSLILPSLCILPFLHESPRWMMQKGKIAEAQKAHSQIMKFNGMQNIYSADELTALLQNEYDSVGEQNINHSFKDLFKNSIFGAASAFAFSFFSSTFINYGNMFNLGAISGSIFLNSILIGFLRYSVSISCGLIDQKYEWFNRRLSHFLCVLMTAASLIISFLLKYYGNENLLIETVVRICVLVSCAMTSQVVIIASVACNEFMPTAVRTKAYSIAQLSSRLGIVLAPHIFTPFFEFFNIKPFPYLILFGLCVLDVLFFQIFVPETKNRNMRDHVRGNKKPEDAILLKEDRSKA</sequence>
<dbReference type="AlphaFoldDB" id="A0A8S1H340"/>
<feature type="transmembrane region" description="Helical" evidence="5">
    <location>
        <begin position="389"/>
        <end position="413"/>
    </location>
</feature>
<feature type="transmembrane region" description="Helical" evidence="5">
    <location>
        <begin position="294"/>
        <end position="313"/>
    </location>
</feature>
<evidence type="ECO:0000256" key="4">
    <source>
        <dbReference type="ARBA" id="ARBA00023136"/>
    </source>
</evidence>
<feature type="transmembrane region" description="Helical" evidence="5">
    <location>
        <begin position="425"/>
        <end position="444"/>
    </location>
</feature>
<evidence type="ECO:0000313" key="8">
    <source>
        <dbReference type="Proteomes" id="UP000835052"/>
    </source>
</evidence>
<dbReference type="InterPro" id="IPR020846">
    <property type="entry name" value="MFS_dom"/>
</dbReference>
<keyword evidence="2 5" id="KW-0812">Transmembrane</keyword>
<feature type="domain" description="Major facilitator superfamily (MFS) profile" evidence="6">
    <location>
        <begin position="9"/>
        <end position="480"/>
    </location>
</feature>